<feature type="transmembrane region" description="Helical" evidence="1">
    <location>
        <begin position="96"/>
        <end position="118"/>
    </location>
</feature>
<evidence type="ECO:0000256" key="1">
    <source>
        <dbReference type="SAM" id="Phobius"/>
    </source>
</evidence>
<evidence type="ECO:0000313" key="3">
    <source>
        <dbReference type="Proteomes" id="UP000034037"/>
    </source>
</evidence>
<keyword evidence="1" id="KW-1133">Transmembrane helix</keyword>
<accession>A0A0F6Z4F1</accession>
<sequence length="257" mass="28355">MTVRNPDREAIRHGKITTEALRERPAYPTWAMKLTMAITGLIFGGFVLVHMIGNLKIFMPDYAADSAHPGEAQVDVYGEFLREIGSPILPHGSVLWILRIILLVALVLHIYCAFALTGRSHQSRGKFRRTNLVGGFNSFATRSMLVTGIVLLAFIIFHILDLTMGVAPAAPTSFEHGEVYANMVASFSRWPVAIWYIIANLVLFVHLSHGIWLAVSDLGITGRRWRAILLAVAYIVPALVLIGNITIPFAIAVGWIA</sequence>
<dbReference type="RefSeq" id="WP_003859707.1">
    <property type="nucleotide sequence ID" value="NZ_CP011309.1"/>
</dbReference>
<keyword evidence="3" id="KW-1185">Reference proteome</keyword>
<dbReference type="InterPro" id="IPR011138">
    <property type="entry name" value="Cytochrome_b-558"/>
</dbReference>
<proteinExistence type="predicted"/>
<dbReference type="HOGENOM" id="CLU_077968_1_0_11"/>
<feature type="transmembrane region" description="Helical" evidence="1">
    <location>
        <begin position="30"/>
        <end position="52"/>
    </location>
</feature>
<dbReference type="Proteomes" id="UP000034037">
    <property type="component" value="Chromosome"/>
</dbReference>
<feature type="transmembrane region" description="Helical" evidence="1">
    <location>
        <begin position="193"/>
        <end position="215"/>
    </location>
</feature>
<dbReference type="AlphaFoldDB" id="A0A0F6Z4F1"/>
<dbReference type="EMBL" id="CP011309">
    <property type="protein sequence ID" value="AKF26431.1"/>
    <property type="molecule type" value="Genomic_DNA"/>
</dbReference>
<dbReference type="InterPro" id="IPR034804">
    <property type="entry name" value="SQR/QFR_C/D"/>
</dbReference>
<dbReference type="PATRIC" id="fig|92706.3.peg.439"/>
<name>A0A0F6Z4F1_9CORY</name>
<dbReference type="NCBIfam" id="TIGR02046">
    <property type="entry name" value="sdhC_b558_fam"/>
    <property type="match status" value="1"/>
</dbReference>
<keyword evidence="1" id="KW-0812">Transmembrane</keyword>
<reference evidence="2 3" key="1">
    <citation type="submission" date="2015-04" db="EMBL/GenBank/DDBJ databases">
        <title>Complete Genome Sequence of Brevibacterium flavum ATCC 15168.</title>
        <authorList>
            <person name="Ahn J."/>
            <person name="Park G."/>
            <person name="Jeon W."/>
            <person name="Jang Y."/>
            <person name="Jang M."/>
            <person name="Lee H."/>
            <person name="Lee H."/>
        </authorList>
    </citation>
    <scope>NUCLEOTIDE SEQUENCE [LARGE SCALE GENOMIC DNA]</scope>
    <source>
        <strain evidence="2 3">ATCC 15168</strain>
    </source>
</reference>
<dbReference type="CDD" id="cd03498">
    <property type="entry name" value="SQR_TypeB_2_TM"/>
    <property type="match status" value="1"/>
</dbReference>
<gene>
    <name evidence="2" type="ORF">YH66_02105</name>
</gene>
<dbReference type="GO" id="GO:0016020">
    <property type="term" value="C:membrane"/>
    <property type="evidence" value="ECO:0007669"/>
    <property type="project" value="InterPro"/>
</dbReference>
<organism evidence="2 3">
    <name type="scientific">[Brevibacterium] flavum</name>
    <dbReference type="NCBI Taxonomy" id="92706"/>
    <lineage>
        <taxon>Bacteria</taxon>
        <taxon>Bacillati</taxon>
        <taxon>Actinomycetota</taxon>
        <taxon>Actinomycetes</taxon>
        <taxon>Mycobacteriales</taxon>
        <taxon>Corynebacteriaceae</taxon>
        <taxon>Corynebacterium</taxon>
    </lineage>
</organism>
<feature type="transmembrane region" description="Helical" evidence="1">
    <location>
        <begin position="227"/>
        <end position="256"/>
    </location>
</feature>
<dbReference type="Gene3D" id="1.20.1300.10">
    <property type="entry name" value="Fumarate reductase/succinate dehydrogenase, transmembrane subunit"/>
    <property type="match status" value="1"/>
</dbReference>
<keyword evidence="1" id="KW-0472">Membrane</keyword>
<protein>
    <submittedName>
        <fullName evidence="2">Succinate dehydrogenase</fullName>
    </submittedName>
</protein>
<evidence type="ECO:0000313" key="2">
    <source>
        <dbReference type="EMBL" id="AKF26431.1"/>
    </source>
</evidence>
<feature type="transmembrane region" description="Helical" evidence="1">
    <location>
        <begin position="139"/>
        <end position="160"/>
    </location>
</feature>
<dbReference type="SUPFAM" id="SSF81343">
    <property type="entry name" value="Fumarate reductase respiratory complex transmembrane subunits"/>
    <property type="match status" value="1"/>
</dbReference>